<comment type="caution">
    <text evidence="1">The sequence shown here is derived from an EMBL/GenBank/DDBJ whole genome shotgun (WGS) entry which is preliminary data.</text>
</comment>
<evidence type="ECO:0000313" key="2">
    <source>
        <dbReference type="Proteomes" id="UP000019666"/>
    </source>
</evidence>
<protein>
    <submittedName>
        <fullName evidence="1">Uncharacterized protein</fullName>
    </submittedName>
</protein>
<dbReference type="Proteomes" id="UP000019666">
    <property type="component" value="Unassembled WGS sequence"/>
</dbReference>
<gene>
    <name evidence="1" type="ORF">Rumeso_03633</name>
</gene>
<name>A0A017HKV3_9RHOB</name>
<keyword evidence="2" id="KW-1185">Reference proteome</keyword>
<sequence length="39" mass="4109">MDAIGASLGHLPYSTAIKRPKVGMTIKSLAIVGRGLEQK</sequence>
<dbReference type="HOGENOM" id="CLU_3316399_0_0_5"/>
<organism evidence="1 2">
    <name type="scientific">Rubellimicrobium mesophilum DSM 19309</name>
    <dbReference type="NCBI Taxonomy" id="442562"/>
    <lineage>
        <taxon>Bacteria</taxon>
        <taxon>Pseudomonadati</taxon>
        <taxon>Pseudomonadota</taxon>
        <taxon>Alphaproteobacteria</taxon>
        <taxon>Rhodobacterales</taxon>
        <taxon>Roseobacteraceae</taxon>
        <taxon>Rubellimicrobium</taxon>
    </lineage>
</organism>
<accession>A0A017HKV3</accession>
<dbReference type="AlphaFoldDB" id="A0A017HKV3"/>
<proteinExistence type="predicted"/>
<evidence type="ECO:0000313" key="1">
    <source>
        <dbReference type="EMBL" id="EYD74803.1"/>
    </source>
</evidence>
<dbReference type="EMBL" id="AOSK01000105">
    <property type="protein sequence ID" value="EYD74803.1"/>
    <property type="molecule type" value="Genomic_DNA"/>
</dbReference>
<reference evidence="1 2" key="1">
    <citation type="submission" date="2013-02" db="EMBL/GenBank/DDBJ databases">
        <authorList>
            <person name="Fiebig A."/>
            <person name="Goeker M."/>
            <person name="Klenk H.-P.P."/>
        </authorList>
    </citation>
    <scope>NUCLEOTIDE SEQUENCE [LARGE SCALE GENOMIC DNA]</scope>
    <source>
        <strain evidence="1 2">DSM 19309</strain>
    </source>
</reference>